<dbReference type="Proteomes" id="UP000626092">
    <property type="component" value="Unassembled WGS sequence"/>
</dbReference>
<keyword evidence="3" id="KW-1185">Reference proteome</keyword>
<dbReference type="Pfam" id="PF13966">
    <property type="entry name" value="zf-RVT"/>
    <property type="match status" value="1"/>
</dbReference>
<feature type="domain" description="Reverse transcriptase zinc-binding" evidence="1">
    <location>
        <begin position="69"/>
        <end position="147"/>
    </location>
</feature>
<evidence type="ECO:0000313" key="2">
    <source>
        <dbReference type="EMBL" id="KAF7126760.1"/>
    </source>
</evidence>
<evidence type="ECO:0000313" key="3">
    <source>
        <dbReference type="Proteomes" id="UP000626092"/>
    </source>
</evidence>
<dbReference type="AlphaFoldDB" id="A0A834LAY2"/>
<evidence type="ECO:0000259" key="1">
    <source>
        <dbReference type="Pfam" id="PF13966"/>
    </source>
</evidence>
<sequence>MPIDQKTSIHFLAACSALYGNFSVSIRVSPRILRNPVIAEIIHNTDASLIPAEANEDRVIWTLSSSGSFTSKSTWSAIRTKALEAPWHAMVWHKSLVPRWAFSLWVTILGRLRSWGVTLDSGCVLCDGGLESHDHLFFRCSFALLVWKEVKARCGYTQIFSSLSSELA</sequence>
<protein>
    <recommendedName>
        <fullName evidence="1">Reverse transcriptase zinc-binding domain-containing protein</fullName>
    </recommendedName>
</protein>
<name>A0A834LAY2_RHOSS</name>
<reference evidence="2" key="1">
    <citation type="submission" date="2019-11" db="EMBL/GenBank/DDBJ databases">
        <authorList>
            <person name="Liu Y."/>
            <person name="Hou J."/>
            <person name="Li T.-Q."/>
            <person name="Guan C.-H."/>
            <person name="Wu X."/>
            <person name="Wu H.-Z."/>
            <person name="Ling F."/>
            <person name="Zhang R."/>
            <person name="Shi X.-G."/>
            <person name="Ren J.-P."/>
            <person name="Chen E.-F."/>
            <person name="Sun J.-M."/>
        </authorList>
    </citation>
    <scope>NUCLEOTIDE SEQUENCE</scope>
    <source>
        <strain evidence="2">Adult_tree_wgs_1</strain>
        <tissue evidence="2">Leaves</tissue>
    </source>
</reference>
<gene>
    <name evidence="2" type="ORF">RHSIM_Rhsim11G0026300</name>
</gene>
<dbReference type="OrthoDB" id="1937542at2759"/>
<dbReference type="InterPro" id="IPR026960">
    <property type="entry name" value="RVT-Znf"/>
</dbReference>
<accession>A0A834LAY2</accession>
<comment type="caution">
    <text evidence="2">The sequence shown here is derived from an EMBL/GenBank/DDBJ whole genome shotgun (WGS) entry which is preliminary data.</text>
</comment>
<organism evidence="2 3">
    <name type="scientific">Rhododendron simsii</name>
    <name type="common">Sims's rhododendron</name>
    <dbReference type="NCBI Taxonomy" id="118357"/>
    <lineage>
        <taxon>Eukaryota</taxon>
        <taxon>Viridiplantae</taxon>
        <taxon>Streptophyta</taxon>
        <taxon>Embryophyta</taxon>
        <taxon>Tracheophyta</taxon>
        <taxon>Spermatophyta</taxon>
        <taxon>Magnoliopsida</taxon>
        <taxon>eudicotyledons</taxon>
        <taxon>Gunneridae</taxon>
        <taxon>Pentapetalae</taxon>
        <taxon>asterids</taxon>
        <taxon>Ericales</taxon>
        <taxon>Ericaceae</taxon>
        <taxon>Ericoideae</taxon>
        <taxon>Rhodoreae</taxon>
        <taxon>Rhododendron</taxon>
    </lineage>
</organism>
<dbReference type="EMBL" id="WJXA01000011">
    <property type="protein sequence ID" value="KAF7126760.1"/>
    <property type="molecule type" value="Genomic_DNA"/>
</dbReference>
<proteinExistence type="predicted"/>